<evidence type="ECO:0000313" key="1">
    <source>
        <dbReference type="EMBL" id="EAR11936.1"/>
    </source>
</evidence>
<comment type="caution">
    <text evidence="1">The sequence shown here is derived from an EMBL/GenBank/DDBJ whole genome shotgun (WGS) entry which is preliminary data.</text>
</comment>
<dbReference type="AlphaFoldDB" id="A4C1D3"/>
<evidence type="ECO:0008006" key="3">
    <source>
        <dbReference type="Google" id="ProtNLM"/>
    </source>
</evidence>
<dbReference type="HOGENOM" id="CLU_025060_0_0_10"/>
<dbReference type="STRING" id="313594.PI23P_11402"/>
<dbReference type="PANTHER" id="PTHR37947:SF1">
    <property type="entry name" value="BLL2462 PROTEIN"/>
    <property type="match status" value="1"/>
</dbReference>
<dbReference type="PANTHER" id="PTHR37947">
    <property type="entry name" value="BLL2462 PROTEIN"/>
    <property type="match status" value="1"/>
</dbReference>
<gene>
    <name evidence="1" type="ORF">PI23P_11402</name>
</gene>
<organism evidence="1 2">
    <name type="scientific">Polaribacter irgensii 23-P</name>
    <dbReference type="NCBI Taxonomy" id="313594"/>
    <lineage>
        <taxon>Bacteria</taxon>
        <taxon>Pseudomonadati</taxon>
        <taxon>Bacteroidota</taxon>
        <taxon>Flavobacteriia</taxon>
        <taxon>Flavobacteriales</taxon>
        <taxon>Flavobacteriaceae</taxon>
    </lineage>
</organism>
<dbReference type="eggNOG" id="COG2304">
    <property type="taxonomic scope" value="Bacteria"/>
</dbReference>
<reference evidence="1 2" key="1">
    <citation type="submission" date="2006-02" db="EMBL/GenBank/DDBJ databases">
        <authorList>
            <person name="Murray A."/>
            <person name="Staley J."/>
            <person name="Ferriera S."/>
            <person name="Johnson J."/>
            <person name="Kravitz S."/>
            <person name="Halpern A."/>
            <person name="Remington K."/>
            <person name="Beeson K."/>
            <person name="Tran B."/>
            <person name="Rogers Y.-H."/>
            <person name="Friedman R."/>
            <person name="Venter J.C."/>
        </authorList>
    </citation>
    <scope>NUCLEOTIDE SEQUENCE [LARGE SCALE GENOMIC DNA]</scope>
    <source>
        <strain evidence="1 2">23-P</strain>
    </source>
</reference>
<dbReference type="OrthoDB" id="9763076at2"/>
<dbReference type="EMBL" id="AAOG01000003">
    <property type="protein sequence ID" value="EAR11936.1"/>
    <property type="molecule type" value="Genomic_DNA"/>
</dbReference>
<protein>
    <recommendedName>
        <fullName evidence="3">VWA domain-containing protein</fullName>
    </recommendedName>
</protein>
<dbReference type="RefSeq" id="WP_004570896.1">
    <property type="nucleotide sequence ID" value="NZ_CH724148.1"/>
</dbReference>
<keyword evidence="2" id="KW-1185">Reference proteome</keyword>
<accession>A4C1D3</accession>
<sequence>MFLVFVLLISPKIERTTLQIIKPKLSILVDNSKSISHFKEAENIQNFIYKLKNDVSLSEKFEIENFTFSADLKISDTLDFLGSETNIYKAISGIHKLNGEQKVPILLLTDGNQTVGNAYEFLKSKQPIYPVVFGDTTKYADVKVSQINVNTYSYLKNKFPVEVFLNYQGIGTVKSIFSIYNGEKTVFSKEIQFSRKEPSQILTVDLEASKIGVNYFTASLEKIRNEKNITNNTRNFSVEVIDEQAKVLLLSAVLHPDIGLLKKAIESNVQRSVKVSKVTEFKGNLSEFQLVILYQPNVLFTDVFTKIKKAQCNLFIVTGTNTDWALLNKQQFGFTKNFLRETEYYGVSYQSSFSTFLQKDIGFGDFPPLKDAFGALDFSTEHQDLLVQEIKGLVTLQPVLSVLEKEKQKIAVIFGAGIWRWRAISFLRSGTFQDFDQFIGNIVQYLGTKKPRAQLEVNTERLYASNAVLNIVAFFTDTNYKFDDRASLEITVTNIKTKETTTRPFSVKNNSYQSAIEGLLPGEYRFKVAVLGQKNTAYGNFKIVDDQIEEQFTHANVTKLTQLALGAGGALYYKNEIDLLIKSLMENNEFDTIQKPIVKTQELIDWQWVLLVLISLFTTEWFLRKYFGQI</sequence>
<evidence type="ECO:0000313" key="2">
    <source>
        <dbReference type="Proteomes" id="UP000003053"/>
    </source>
</evidence>
<dbReference type="Proteomes" id="UP000003053">
    <property type="component" value="Unassembled WGS sequence"/>
</dbReference>
<proteinExistence type="predicted"/>
<name>A4C1D3_9FLAO</name>